<keyword evidence="2" id="KW-1185">Reference proteome</keyword>
<name>A0A553HKG3_9PEZI</name>
<proteinExistence type="predicted"/>
<organism evidence="1 2">
    <name type="scientific">Xylaria flabelliformis</name>
    <dbReference type="NCBI Taxonomy" id="2512241"/>
    <lineage>
        <taxon>Eukaryota</taxon>
        <taxon>Fungi</taxon>
        <taxon>Dikarya</taxon>
        <taxon>Ascomycota</taxon>
        <taxon>Pezizomycotina</taxon>
        <taxon>Sordariomycetes</taxon>
        <taxon>Xylariomycetidae</taxon>
        <taxon>Xylariales</taxon>
        <taxon>Xylariaceae</taxon>
        <taxon>Xylaria</taxon>
    </lineage>
</organism>
<gene>
    <name evidence="1" type="ORF">FHL15_010685</name>
</gene>
<sequence>MAAPPPPPCLARLPPSFRVAHHLLHILQGVHPFVELDITDDRLEILGVLFSINLRIAALDLRIAAVECNYVSRQINKGINDPAALLVPLHAITTNLPIANFPRTSIDIALLDAEASLTSILVQLEQPLYGDEVAKRRRLIVHVGAINIVYN</sequence>
<evidence type="ECO:0000313" key="2">
    <source>
        <dbReference type="Proteomes" id="UP000319160"/>
    </source>
</evidence>
<protein>
    <submittedName>
        <fullName evidence="1">Uncharacterized protein</fullName>
    </submittedName>
</protein>
<reference evidence="2" key="1">
    <citation type="submission" date="2019-06" db="EMBL/GenBank/DDBJ databases">
        <title>Draft genome sequence of the griseofulvin-producing fungus Xylaria cubensis strain G536.</title>
        <authorList>
            <person name="Mead M.E."/>
            <person name="Raja H.A."/>
            <person name="Steenwyk J.L."/>
            <person name="Knowles S.L."/>
            <person name="Oberlies N.H."/>
            <person name="Rokas A."/>
        </authorList>
    </citation>
    <scope>NUCLEOTIDE SEQUENCE [LARGE SCALE GENOMIC DNA]</scope>
    <source>
        <strain evidence="2">G536</strain>
    </source>
</reference>
<dbReference type="Proteomes" id="UP000319160">
    <property type="component" value="Unassembled WGS sequence"/>
</dbReference>
<evidence type="ECO:0000313" key="1">
    <source>
        <dbReference type="EMBL" id="TRX88429.1"/>
    </source>
</evidence>
<dbReference type="OrthoDB" id="4727852at2759"/>
<accession>A0A553HKG3</accession>
<comment type="caution">
    <text evidence="1">The sequence shown here is derived from an EMBL/GenBank/DDBJ whole genome shotgun (WGS) entry which is preliminary data.</text>
</comment>
<dbReference type="AlphaFoldDB" id="A0A553HKG3"/>
<dbReference type="EMBL" id="VFLP01000088">
    <property type="protein sequence ID" value="TRX88429.1"/>
    <property type="molecule type" value="Genomic_DNA"/>
</dbReference>